<name>A0A5A8ED18_CAFRO</name>
<gene>
    <name evidence="2" type="ORF">FNF27_03196</name>
</gene>
<reference evidence="2 3" key="1">
    <citation type="submission" date="2019-07" db="EMBL/GenBank/DDBJ databases">
        <title>Genomes of Cafeteria roenbergensis.</title>
        <authorList>
            <person name="Fischer M.G."/>
            <person name="Hackl T."/>
            <person name="Roman M."/>
        </authorList>
    </citation>
    <scope>NUCLEOTIDE SEQUENCE [LARGE SCALE GENOMIC DNA]</scope>
    <source>
        <strain evidence="2 3">E4-10P</strain>
    </source>
</reference>
<feature type="region of interest" description="Disordered" evidence="1">
    <location>
        <begin position="1"/>
        <end position="28"/>
    </location>
</feature>
<proteinExistence type="predicted"/>
<evidence type="ECO:0000313" key="3">
    <source>
        <dbReference type="Proteomes" id="UP000322899"/>
    </source>
</evidence>
<evidence type="ECO:0000313" key="2">
    <source>
        <dbReference type="EMBL" id="KAA0175188.1"/>
    </source>
</evidence>
<sequence>MPSGRTPGPFTAAAATGRAPPRNGRPATASAAAAHGRHIDASELRQLLRLVGQPDTSQRIRQAGLVRLARVTMAPEMDEAWAPLAGEAVTSVLSAAQLGAADAADTAGTTAAAALATARRLVRFRSSGLREADAGPALLQGLLRLAAAAVRRRELVHNVVRTAEEACGCLAPDDALTCCMTVLDASLDAALGRNAAGSGWEAPDQGAILTVCAALKVASFLVPKLSHETVAHQLGGGDAATTLLGTVARCMSATEREVRKNATVFLSAVFARIGEAGFAESVDPALSRPQRSLVRIFHQKQASKR</sequence>
<dbReference type="AlphaFoldDB" id="A0A5A8ED18"/>
<dbReference type="EMBL" id="VLTO01000015">
    <property type="protein sequence ID" value="KAA0175188.1"/>
    <property type="molecule type" value="Genomic_DNA"/>
</dbReference>
<dbReference type="Proteomes" id="UP000322899">
    <property type="component" value="Unassembled WGS sequence"/>
</dbReference>
<comment type="caution">
    <text evidence="2">The sequence shown here is derived from an EMBL/GenBank/DDBJ whole genome shotgun (WGS) entry which is preliminary data.</text>
</comment>
<evidence type="ECO:0000256" key="1">
    <source>
        <dbReference type="SAM" id="MobiDB-lite"/>
    </source>
</evidence>
<organism evidence="2 3">
    <name type="scientific">Cafeteria roenbergensis</name>
    <name type="common">Marine flagellate</name>
    <dbReference type="NCBI Taxonomy" id="33653"/>
    <lineage>
        <taxon>Eukaryota</taxon>
        <taxon>Sar</taxon>
        <taxon>Stramenopiles</taxon>
        <taxon>Bigyra</taxon>
        <taxon>Opalozoa</taxon>
        <taxon>Bicosoecida</taxon>
        <taxon>Cafeteriaceae</taxon>
        <taxon>Cafeteria</taxon>
    </lineage>
</organism>
<accession>A0A5A8ED18</accession>
<protein>
    <submittedName>
        <fullName evidence="2">Uncharacterized protein</fullName>
    </submittedName>
</protein>